<keyword evidence="4" id="KW-0726">Sexual differentiation</keyword>
<dbReference type="AlphaFoldDB" id="A0A8J2WHZ8"/>
<evidence type="ECO:0000313" key="7">
    <source>
        <dbReference type="EMBL" id="CAH0369240.1"/>
    </source>
</evidence>
<feature type="non-terminal residue" evidence="7">
    <location>
        <position position="1"/>
    </location>
</feature>
<evidence type="ECO:0000313" key="8">
    <source>
        <dbReference type="Proteomes" id="UP000789595"/>
    </source>
</evidence>
<comment type="similarity">
    <text evidence="2">Belongs to the janus family.</text>
</comment>
<proteinExistence type="inferred from homology"/>
<dbReference type="GO" id="GO:0101006">
    <property type="term" value="F:protein histidine phosphatase activity"/>
    <property type="evidence" value="ECO:0007669"/>
    <property type="project" value="TreeGrafter"/>
</dbReference>
<sequence>STGRKNLTAITAPIDLGIIARIARRSALVQRASSHAPMRALLLVTLALVQAQHYHQHHMPRAKFDDQTGAPLNDAARAILARHSATAPAPGAGATEAFDSLVDVAVAAGTWKFVLLECELDGRRKRIVRALQGLKYHAENYDVTAAPLKALGVHVRVVGGGRIKRDDAAKTISVYGYSKTFGRSPGCNEATAEMIRAALPGYRVDWSDEGY</sequence>
<evidence type="ECO:0000256" key="2">
    <source>
        <dbReference type="ARBA" id="ARBA00010971"/>
    </source>
</evidence>
<dbReference type="OrthoDB" id="10249612at2759"/>
<evidence type="ECO:0000256" key="5">
    <source>
        <dbReference type="PIRSR" id="PIRSR607702-1"/>
    </source>
</evidence>
<evidence type="ECO:0000256" key="6">
    <source>
        <dbReference type="PIRSR" id="PIRSR607702-2"/>
    </source>
</evidence>
<reference evidence="7" key="1">
    <citation type="submission" date="2021-11" db="EMBL/GenBank/DDBJ databases">
        <authorList>
            <consortium name="Genoscope - CEA"/>
            <person name="William W."/>
        </authorList>
    </citation>
    <scope>NUCLEOTIDE SEQUENCE</scope>
</reference>
<comment type="function">
    <text evidence="1">JanA and janB regulate somatic sex differentiation.</text>
</comment>
<dbReference type="EMBL" id="CAKKNE010000002">
    <property type="protein sequence ID" value="CAH0369240.1"/>
    <property type="molecule type" value="Genomic_DNA"/>
</dbReference>
<dbReference type="Pfam" id="PF05005">
    <property type="entry name" value="Ocnus"/>
    <property type="match status" value="1"/>
</dbReference>
<dbReference type="PANTHER" id="PTHR12258">
    <property type="entry name" value="JANUS-A/JANUS-B"/>
    <property type="match status" value="1"/>
</dbReference>
<dbReference type="Gene3D" id="3.50.20.20">
    <property type="entry name" value="Janus/Ocnus"/>
    <property type="match status" value="1"/>
</dbReference>
<dbReference type="Proteomes" id="UP000789595">
    <property type="component" value="Unassembled WGS sequence"/>
</dbReference>
<evidence type="ECO:0000256" key="3">
    <source>
        <dbReference type="ARBA" id="ARBA00022782"/>
    </source>
</evidence>
<evidence type="ECO:0000256" key="1">
    <source>
        <dbReference type="ARBA" id="ARBA00002508"/>
    </source>
</evidence>
<keyword evidence="8" id="KW-1185">Reference proteome</keyword>
<dbReference type="InterPro" id="IPR038596">
    <property type="entry name" value="Janus_sf"/>
</dbReference>
<dbReference type="GO" id="GO:0007548">
    <property type="term" value="P:sex differentiation"/>
    <property type="evidence" value="ECO:0007669"/>
    <property type="project" value="UniProtKB-KW"/>
</dbReference>
<evidence type="ECO:0000256" key="4">
    <source>
        <dbReference type="ARBA" id="ARBA00022928"/>
    </source>
</evidence>
<comment type="caution">
    <text evidence="7">The sequence shown here is derived from an EMBL/GenBank/DDBJ whole genome shotgun (WGS) entry which is preliminary data.</text>
</comment>
<protein>
    <recommendedName>
        <fullName evidence="9">14 kDa phosphohistidine phosphatase</fullName>
    </recommendedName>
</protein>
<feature type="active site" description="Proton acceptor" evidence="5">
    <location>
        <position position="137"/>
    </location>
</feature>
<name>A0A8J2WHZ8_9STRA</name>
<organism evidence="7 8">
    <name type="scientific">Pelagomonas calceolata</name>
    <dbReference type="NCBI Taxonomy" id="35677"/>
    <lineage>
        <taxon>Eukaryota</taxon>
        <taxon>Sar</taxon>
        <taxon>Stramenopiles</taxon>
        <taxon>Ochrophyta</taxon>
        <taxon>Pelagophyceae</taxon>
        <taxon>Pelagomonadales</taxon>
        <taxon>Pelagomonadaceae</taxon>
        <taxon>Pelagomonas</taxon>
    </lineage>
</organism>
<feature type="binding site" evidence="6">
    <location>
        <position position="112"/>
    </location>
    <ligand>
        <name>substrate</name>
    </ligand>
</feature>
<dbReference type="SUPFAM" id="SSF143724">
    <property type="entry name" value="PHP14-like"/>
    <property type="match status" value="1"/>
</dbReference>
<accession>A0A8J2WHZ8</accession>
<keyword evidence="3" id="KW-0221">Differentiation</keyword>
<gene>
    <name evidence="7" type="ORF">PECAL_2P23550</name>
</gene>
<dbReference type="PANTHER" id="PTHR12258:SF5">
    <property type="entry name" value="BCDNA.GH02250-RELATED"/>
    <property type="match status" value="1"/>
</dbReference>
<dbReference type="GO" id="GO:0030154">
    <property type="term" value="P:cell differentiation"/>
    <property type="evidence" value="ECO:0007669"/>
    <property type="project" value="UniProtKB-KW"/>
</dbReference>
<dbReference type="GO" id="GO:0005829">
    <property type="term" value="C:cytosol"/>
    <property type="evidence" value="ECO:0007669"/>
    <property type="project" value="TreeGrafter"/>
</dbReference>
<evidence type="ECO:0008006" key="9">
    <source>
        <dbReference type="Google" id="ProtNLM"/>
    </source>
</evidence>
<dbReference type="InterPro" id="IPR007702">
    <property type="entry name" value="Janus"/>
</dbReference>